<dbReference type="EMBL" id="CADCUR010000001">
    <property type="protein sequence ID" value="CAA9375415.1"/>
    <property type="molecule type" value="Genomic_DNA"/>
</dbReference>
<reference evidence="2" key="1">
    <citation type="submission" date="2020-02" db="EMBL/GenBank/DDBJ databases">
        <authorList>
            <person name="Meier V. D."/>
        </authorList>
    </citation>
    <scope>NUCLEOTIDE SEQUENCE</scope>
    <source>
        <strain evidence="2">AVDCRST_MAG74</strain>
    </source>
</reference>
<sequence>MEDFIFLVHLAATLYLVGVIWIVQILHYPLLENVGESGYAKYHNRHTSRITPVVAPAMITELLTAVYFVFVSLERINAGYFWFGLALVLIIWISTFLVQVPLHEKLGASFDAGVQRRLVRTNWIRTAAWTLRGALILWIVWLKIK</sequence>
<evidence type="ECO:0000256" key="1">
    <source>
        <dbReference type="SAM" id="Phobius"/>
    </source>
</evidence>
<evidence type="ECO:0008006" key="3">
    <source>
        <dbReference type="Google" id="ProtNLM"/>
    </source>
</evidence>
<feature type="transmembrane region" description="Helical" evidence="1">
    <location>
        <begin position="50"/>
        <end position="73"/>
    </location>
</feature>
<gene>
    <name evidence="2" type="ORF">AVDCRST_MAG74-1312</name>
</gene>
<feature type="transmembrane region" description="Helical" evidence="1">
    <location>
        <begin position="122"/>
        <end position="142"/>
    </location>
</feature>
<name>A0A6J4N681_9BACT</name>
<proteinExistence type="predicted"/>
<feature type="transmembrane region" description="Helical" evidence="1">
    <location>
        <begin position="7"/>
        <end position="30"/>
    </location>
</feature>
<dbReference type="AlphaFoldDB" id="A0A6J4N681"/>
<accession>A0A6J4N681</accession>
<keyword evidence="1" id="KW-0472">Membrane</keyword>
<keyword evidence="1" id="KW-1133">Transmembrane helix</keyword>
<keyword evidence="1" id="KW-0812">Transmembrane</keyword>
<evidence type="ECO:0000313" key="2">
    <source>
        <dbReference type="EMBL" id="CAA9375415.1"/>
    </source>
</evidence>
<organism evidence="2">
    <name type="scientific">uncultured Pyrinomonadaceae bacterium</name>
    <dbReference type="NCBI Taxonomy" id="2283094"/>
    <lineage>
        <taxon>Bacteria</taxon>
        <taxon>Pseudomonadati</taxon>
        <taxon>Acidobacteriota</taxon>
        <taxon>Blastocatellia</taxon>
        <taxon>Blastocatellales</taxon>
        <taxon>Pyrinomonadaceae</taxon>
        <taxon>environmental samples</taxon>
    </lineage>
</organism>
<feature type="transmembrane region" description="Helical" evidence="1">
    <location>
        <begin position="80"/>
        <end position="102"/>
    </location>
</feature>
<protein>
    <recommendedName>
        <fullName evidence="3">DUF1772 domain-containing protein</fullName>
    </recommendedName>
</protein>